<dbReference type="Proteomes" id="UP000053617">
    <property type="component" value="Unassembled WGS sequence"/>
</dbReference>
<dbReference type="EMBL" id="KN847476">
    <property type="protein sequence ID" value="KIX08134.1"/>
    <property type="molecule type" value="Genomic_DNA"/>
</dbReference>
<dbReference type="STRING" id="1442369.A0A0D2IQD9"/>
<reference evidence="1 2" key="1">
    <citation type="submission" date="2015-01" db="EMBL/GenBank/DDBJ databases">
        <title>The Genome Sequence of Rhinocladiella mackenzie CBS 650.93.</title>
        <authorList>
            <consortium name="The Broad Institute Genomics Platform"/>
            <person name="Cuomo C."/>
            <person name="de Hoog S."/>
            <person name="Gorbushina A."/>
            <person name="Stielow B."/>
            <person name="Teixiera M."/>
            <person name="Abouelleil A."/>
            <person name="Chapman S.B."/>
            <person name="Priest M."/>
            <person name="Young S.K."/>
            <person name="Wortman J."/>
            <person name="Nusbaum C."/>
            <person name="Birren B."/>
        </authorList>
    </citation>
    <scope>NUCLEOTIDE SEQUENCE [LARGE SCALE GENOMIC DNA]</scope>
    <source>
        <strain evidence="1 2">CBS 650.93</strain>
    </source>
</reference>
<dbReference type="AlphaFoldDB" id="A0A0D2IQD9"/>
<evidence type="ECO:0000313" key="2">
    <source>
        <dbReference type="Proteomes" id="UP000053617"/>
    </source>
</evidence>
<evidence type="ECO:0000313" key="1">
    <source>
        <dbReference type="EMBL" id="KIX08134.1"/>
    </source>
</evidence>
<name>A0A0D2IQD9_9EURO</name>
<dbReference type="RefSeq" id="XP_013275270.1">
    <property type="nucleotide sequence ID" value="XM_013419816.1"/>
</dbReference>
<sequence length="186" mass="20585">MRSCSFSSIADGHLSLSANGTSNLLAQQAANGDLQAYAMHKKAKERMVLIRGGIRKLNPDLHDELLKSKFFLPLSLYGKFVCEVTKDDHILVRFKENAPIKTSQAGRCQGLSSVIASKGPITTQAVEILQRIFKQIFKEPRFMRTGEACGADNNDDNLTPQPIIDQAPNEMSRVLHITDELDSKSL</sequence>
<proteinExistence type="predicted"/>
<dbReference type="GeneID" id="25290861"/>
<gene>
    <name evidence="1" type="ORF">Z518_02790</name>
</gene>
<dbReference type="HOGENOM" id="CLU_1455167_0_0_1"/>
<protein>
    <submittedName>
        <fullName evidence="1">Rhinocladiella mackenziei CBS 650.93 unplaced genomic scaffold supercont1.2, whole genome shotgun sequence</fullName>
    </submittedName>
</protein>
<accession>A0A0D2IQD9</accession>
<keyword evidence="2" id="KW-1185">Reference proteome</keyword>
<dbReference type="VEuPathDB" id="FungiDB:Z518_02790"/>
<dbReference type="OrthoDB" id="4159781at2759"/>
<organism evidence="1 2">
    <name type="scientific">Rhinocladiella mackenziei CBS 650.93</name>
    <dbReference type="NCBI Taxonomy" id="1442369"/>
    <lineage>
        <taxon>Eukaryota</taxon>
        <taxon>Fungi</taxon>
        <taxon>Dikarya</taxon>
        <taxon>Ascomycota</taxon>
        <taxon>Pezizomycotina</taxon>
        <taxon>Eurotiomycetes</taxon>
        <taxon>Chaetothyriomycetidae</taxon>
        <taxon>Chaetothyriales</taxon>
        <taxon>Herpotrichiellaceae</taxon>
        <taxon>Rhinocladiella</taxon>
    </lineage>
</organism>